<dbReference type="Pfam" id="PF20684">
    <property type="entry name" value="Fung_rhodopsin"/>
    <property type="match status" value="1"/>
</dbReference>
<name>A0ABR1THY7_9PEZI</name>
<protein>
    <recommendedName>
        <fullName evidence="7">Rhodopsin domain-containing protein</fullName>
    </recommendedName>
</protein>
<dbReference type="InterPro" id="IPR049326">
    <property type="entry name" value="Rhodopsin_dom_fungi"/>
</dbReference>
<sequence>MSSKKPTGPARAAESNLGWILGVTAAIHGLALIFVGLRTYTRLVIARTFGKDDALMLMSTAFAIAGMVAYIIAAFHGLGRHVDAITKEDYRVYLKMTFIETIVTTIGALACLKVSIGFTLLKLGHCGRYSQIIWGMIGFVCLYEITYLIGFLLNCDPIASFWDKSLAATCVPVAMQKGFAFMCMACNLFSDVVFATLPIPIVWRLEMSPRARVYLYGILGLGYTAVLLDVAKVVCQNVFRGASDLSFIDWAHFFGFLQVNVGIIAACAPSLKPLLGGVLHLNTTADSSETGTYSKSGGNPSFRLSYGAGGSRRDSRMVVISGGPGAASGAPSSRKGWLKSKSGDSEFEMNSDMLGILREQTRSRTPDMRAKTASPAESDVDSIFHAQSLGESVGIIRTVNFSVSSINGRVHIN</sequence>
<dbReference type="EMBL" id="JAQQWM010000009">
    <property type="protein sequence ID" value="KAK8046012.1"/>
    <property type="molecule type" value="Genomic_DNA"/>
</dbReference>
<evidence type="ECO:0000256" key="3">
    <source>
        <dbReference type="ARBA" id="ARBA00022989"/>
    </source>
</evidence>
<evidence type="ECO:0000256" key="6">
    <source>
        <dbReference type="SAM" id="Phobius"/>
    </source>
</evidence>
<keyword evidence="4 6" id="KW-0472">Membrane</keyword>
<feature type="transmembrane region" description="Helical" evidence="6">
    <location>
        <begin position="57"/>
        <end position="78"/>
    </location>
</feature>
<dbReference type="PANTHER" id="PTHR33048">
    <property type="entry name" value="PTH11-LIKE INTEGRAL MEMBRANE PROTEIN (AFU_ORTHOLOGUE AFUA_5G11245)"/>
    <property type="match status" value="1"/>
</dbReference>
<keyword evidence="2 6" id="KW-0812">Transmembrane</keyword>
<feature type="domain" description="Rhodopsin" evidence="7">
    <location>
        <begin position="37"/>
        <end position="275"/>
    </location>
</feature>
<evidence type="ECO:0000313" key="8">
    <source>
        <dbReference type="EMBL" id="KAK8046012.1"/>
    </source>
</evidence>
<evidence type="ECO:0000256" key="5">
    <source>
        <dbReference type="ARBA" id="ARBA00038359"/>
    </source>
</evidence>
<evidence type="ECO:0000256" key="2">
    <source>
        <dbReference type="ARBA" id="ARBA00022692"/>
    </source>
</evidence>
<reference evidence="8 9" key="1">
    <citation type="submission" date="2023-01" db="EMBL/GenBank/DDBJ databases">
        <title>Analysis of 21 Apiospora genomes using comparative genomics revels a genus with tremendous synthesis potential of carbohydrate active enzymes and secondary metabolites.</title>
        <authorList>
            <person name="Sorensen T."/>
        </authorList>
    </citation>
    <scope>NUCLEOTIDE SEQUENCE [LARGE SCALE GENOMIC DNA]</scope>
    <source>
        <strain evidence="8 9">CBS 83171</strain>
    </source>
</reference>
<evidence type="ECO:0000259" key="7">
    <source>
        <dbReference type="Pfam" id="PF20684"/>
    </source>
</evidence>
<keyword evidence="9" id="KW-1185">Reference proteome</keyword>
<comment type="similarity">
    <text evidence="5">Belongs to the SAT4 family.</text>
</comment>
<evidence type="ECO:0000256" key="1">
    <source>
        <dbReference type="ARBA" id="ARBA00004141"/>
    </source>
</evidence>
<feature type="transmembrane region" description="Helical" evidence="6">
    <location>
        <begin position="17"/>
        <end position="37"/>
    </location>
</feature>
<comment type="subcellular location">
    <subcellularLocation>
        <location evidence="1">Membrane</location>
        <topology evidence="1">Multi-pass membrane protein</topology>
    </subcellularLocation>
</comment>
<accession>A0ABR1THY7</accession>
<feature type="transmembrane region" description="Helical" evidence="6">
    <location>
        <begin position="133"/>
        <end position="153"/>
    </location>
</feature>
<dbReference type="InterPro" id="IPR052337">
    <property type="entry name" value="SAT4-like"/>
</dbReference>
<evidence type="ECO:0000313" key="9">
    <source>
        <dbReference type="Proteomes" id="UP001446871"/>
    </source>
</evidence>
<dbReference type="Proteomes" id="UP001446871">
    <property type="component" value="Unassembled WGS sequence"/>
</dbReference>
<gene>
    <name evidence="8" type="ORF">PG996_014076</name>
</gene>
<feature type="transmembrane region" description="Helical" evidence="6">
    <location>
        <begin position="98"/>
        <end position="121"/>
    </location>
</feature>
<dbReference type="PANTHER" id="PTHR33048:SF167">
    <property type="entry name" value="INTEGRAL MEMBRANE PROTEIN"/>
    <property type="match status" value="1"/>
</dbReference>
<feature type="transmembrane region" description="Helical" evidence="6">
    <location>
        <begin position="213"/>
        <end position="231"/>
    </location>
</feature>
<feature type="transmembrane region" description="Helical" evidence="6">
    <location>
        <begin position="179"/>
        <end position="201"/>
    </location>
</feature>
<organism evidence="8 9">
    <name type="scientific">Apiospora saccharicola</name>
    <dbReference type="NCBI Taxonomy" id="335842"/>
    <lineage>
        <taxon>Eukaryota</taxon>
        <taxon>Fungi</taxon>
        <taxon>Dikarya</taxon>
        <taxon>Ascomycota</taxon>
        <taxon>Pezizomycotina</taxon>
        <taxon>Sordariomycetes</taxon>
        <taxon>Xylariomycetidae</taxon>
        <taxon>Amphisphaeriales</taxon>
        <taxon>Apiosporaceae</taxon>
        <taxon>Apiospora</taxon>
    </lineage>
</organism>
<proteinExistence type="inferred from homology"/>
<evidence type="ECO:0000256" key="4">
    <source>
        <dbReference type="ARBA" id="ARBA00023136"/>
    </source>
</evidence>
<comment type="caution">
    <text evidence="8">The sequence shown here is derived from an EMBL/GenBank/DDBJ whole genome shotgun (WGS) entry which is preliminary data.</text>
</comment>
<keyword evidence="3 6" id="KW-1133">Transmembrane helix</keyword>